<gene>
    <name evidence="2" type="ORF">SAMN06264365_106170</name>
</gene>
<reference evidence="2 3" key="1">
    <citation type="submission" date="2017-06" db="EMBL/GenBank/DDBJ databases">
        <authorList>
            <person name="Kim H.J."/>
            <person name="Triplett B.A."/>
        </authorList>
    </citation>
    <scope>NUCLEOTIDE SEQUENCE [LARGE SCALE GENOMIC DNA]</scope>
    <source>
        <strain evidence="2 3">DSM 43151</strain>
    </source>
</reference>
<protein>
    <submittedName>
        <fullName evidence="2">Uncharacterized protein</fullName>
    </submittedName>
</protein>
<dbReference type="AlphaFoldDB" id="A0A238ZPW9"/>
<feature type="signal peptide" evidence="1">
    <location>
        <begin position="1"/>
        <end position="22"/>
    </location>
</feature>
<proteinExistence type="predicted"/>
<evidence type="ECO:0000313" key="2">
    <source>
        <dbReference type="EMBL" id="SNR84764.1"/>
    </source>
</evidence>
<dbReference type="OrthoDB" id="3295189at2"/>
<dbReference type="EMBL" id="FZNR01000006">
    <property type="protein sequence ID" value="SNR84764.1"/>
    <property type="molecule type" value="Genomic_DNA"/>
</dbReference>
<organism evidence="2 3">
    <name type="scientific">Actinoplanes regularis</name>
    <dbReference type="NCBI Taxonomy" id="52697"/>
    <lineage>
        <taxon>Bacteria</taxon>
        <taxon>Bacillati</taxon>
        <taxon>Actinomycetota</taxon>
        <taxon>Actinomycetes</taxon>
        <taxon>Micromonosporales</taxon>
        <taxon>Micromonosporaceae</taxon>
        <taxon>Actinoplanes</taxon>
    </lineage>
</organism>
<name>A0A238ZPW9_9ACTN</name>
<feature type="chain" id="PRO_5038663982" evidence="1">
    <location>
        <begin position="23"/>
        <end position="218"/>
    </location>
</feature>
<evidence type="ECO:0000256" key="1">
    <source>
        <dbReference type="SAM" id="SignalP"/>
    </source>
</evidence>
<keyword evidence="3" id="KW-1185">Reference proteome</keyword>
<evidence type="ECO:0000313" key="3">
    <source>
        <dbReference type="Proteomes" id="UP000198415"/>
    </source>
</evidence>
<sequence length="218" mass="22833">MQPTHRRALRLTAVLAAGSALAGCGVLASTATTTVSPESTVTPGPVSTFVQTPAVPNTSAPSLSNTGTNLPVVVASLIKYGQWLIANPDPERVSEIAMPGCAASNDLIRETRSLVAQGAYVTTTAPTVTGLRWASPSPSGGTVPFGDQATLFFQVSRPAEALTMRTVGQETQVISYLPELKAATVRVDLFRATDKKWRFCEVTTPLDSNSADSVTSLL</sequence>
<dbReference type="PROSITE" id="PS51257">
    <property type="entry name" value="PROKAR_LIPOPROTEIN"/>
    <property type="match status" value="1"/>
</dbReference>
<dbReference type="InterPro" id="IPR006311">
    <property type="entry name" value="TAT_signal"/>
</dbReference>
<dbReference type="PROSITE" id="PS51318">
    <property type="entry name" value="TAT"/>
    <property type="match status" value="1"/>
</dbReference>
<accession>A0A238ZPW9</accession>
<keyword evidence="1" id="KW-0732">Signal</keyword>
<dbReference type="Proteomes" id="UP000198415">
    <property type="component" value="Unassembled WGS sequence"/>
</dbReference>
<dbReference type="RefSeq" id="WP_089294375.1">
    <property type="nucleotide sequence ID" value="NZ_BOMU01000052.1"/>
</dbReference>